<evidence type="ECO:0000256" key="2">
    <source>
        <dbReference type="ARBA" id="ARBA00023002"/>
    </source>
</evidence>
<evidence type="ECO:0000256" key="4">
    <source>
        <dbReference type="ARBA" id="ARBA00023098"/>
    </source>
</evidence>
<sequence length="251" mass="25143">MGNRMQDKIIIVTGAASGLGKATMELMVAEGGTVVAADVNADPGAAIAAAAGAEFVQTDVADSAAVDRLVSGVVERYGRLDVMVNNAGVFGGSPLIDAPNEEVDRMVGVNILGAFYGTRAAGRVMAAQGSGAIVNTASNGGSLPTEGMAFYSGSKAAVIGMSKACAIELAPKGVRVNTLSPGTMLSGMVPPDPEFIKVLHGIQPIGYAADPAQMATGILYLASDEADYVTGHDLVVDGGATAGRTAIKGAK</sequence>
<keyword evidence="3" id="KW-0520">NAD</keyword>
<gene>
    <name evidence="6" type="ORF">L5G33_11755</name>
</gene>
<keyword evidence="7" id="KW-1185">Reference proteome</keyword>
<evidence type="ECO:0000256" key="1">
    <source>
        <dbReference type="ARBA" id="ARBA00006484"/>
    </source>
</evidence>
<comment type="similarity">
    <text evidence="1">Belongs to the short-chain dehydrogenases/reductases (SDR) family.</text>
</comment>
<keyword evidence="2" id="KW-0560">Oxidoreductase</keyword>
<dbReference type="InterPro" id="IPR002347">
    <property type="entry name" value="SDR_fam"/>
</dbReference>
<reference evidence="6 7" key="1">
    <citation type="submission" date="2022-01" db="EMBL/GenBank/DDBJ databases">
        <authorList>
            <person name="Huang Y."/>
        </authorList>
    </citation>
    <scope>NUCLEOTIDE SEQUENCE [LARGE SCALE GENOMIC DNA]</scope>
    <source>
        <strain evidence="6 7">HY366</strain>
    </source>
</reference>
<evidence type="ECO:0000313" key="7">
    <source>
        <dbReference type="Proteomes" id="UP001200110"/>
    </source>
</evidence>
<accession>A0ABS9IU96</accession>
<dbReference type="CDD" id="cd05233">
    <property type="entry name" value="SDR_c"/>
    <property type="match status" value="1"/>
</dbReference>
<dbReference type="Pfam" id="PF13561">
    <property type="entry name" value="adh_short_C2"/>
    <property type="match status" value="1"/>
</dbReference>
<evidence type="ECO:0000256" key="5">
    <source>
        <dbReference type="ARBA" id="ARBA00023221"/>
    </source>
</evidence>
<dbReference type="PANTHER" id="PTHR43180">
    <property type="entry name" value="3-OXOACYL-(ACYL-CARRIER-PROTEIN) REDUCTASE (AFU_ORTHOLOGUE AFUA_6G11210)"/>
    <property type="match status" value="1"/>
</dbReference>
<organism evidence="6 7">
    <name type="scientific">Gordonia liuliyuniae</name>
    <dbReference type="NCBI Taxonomy" id="2911517"/>
    <lineage>
        <taxon>Bacteria</taxon>
        <taxon>Bacillati</taxon>
        <taxon>Actinomycetota</taxon>
        <taxon>Actinomycetes</taxon>
        <taxon>Mycobacteriales</taxon>
        <taxon>Gordoniaceae</taxon>
        <taxon>Gordonia</taxon>
    </lineage>
</organism>
<name>A0ABS9IU96_9ACTN</name>
<dbReference type="PRINTS" id="PR00081">
    <property type="entry name" value="GDHRDH"/>
</dbReference>
<protein>
    <submittedName>
        <fullName evidence="6">SDR family oxidoreductase</fullName>
    </submittedName>
</protein>
<dbReference type="SUPFAM" id="SSF51735">
    <property type="entry name" value="NAD(P)-binding Rossmann-fold domains"/>
    <property type="match status" value="1"/>
</dbReference>
<comment type="caution">
    <text evidence="6">The sequence shown here is derived from an EMBL/GenBank/DDBJ whole genome shotgun (WGS) entry which is preliminary data.</text>
</comment>
<dbReference type="PRINTS" id="PR00080">
    <property type="entry name" value="SDRFAMILY"/>
</dbReference>
<dbReference type="Proteomes" id="UP001200110">
    <property type="component" value="Unassembled WGS sequence"/>
</dbReference>
<dbReference type="PANTHER" id="PTHR43180:SF28">
    <property type="entry name" value="NAD(P)-BINDING ROSSMANN-FOLD SUPERFAMILY PROTEIN"/>
    <property type="match status" value="1"/>
</dbReference>
<dbReference type="Gene3D" id="3.40.50.720">
    <property type="entry name" value="NAD(P)-binding Rossmann-like Domain"/>
    <property type="match status" value="1"/>
</dbReference>
<evidence type="ECO:0000313" key="6">
    <source>
        <dbReference type="EMBL" id="MCF8589134.1"/>
    </source>
</evidence>
<proteinExistence type="inferred from homology"/>
<dbReference type="RefSeq" id="WP_236998370.1">
    <property type="nucleotide sequence ID" value="NZ_JAKKOR010000008.1"/>
</dbReference>
<keyword evidence="4" id="KW-0443">Lipid metabolism</keyword>
<evidence type="ECO:0000256" key="3">
    <source>
        <dbReference type="ARBA" id="ARBA00023027"/>
    </source>
</evidence>
<keyword evidence="5" id="KW-0753">Steroid metabolism</keyword>
<dbReference type="InterPro" id="IPR036291">
    <property type="entry name" value="NAD(P)-bd_dom_sf"/>
</dbReference>
<dbReference type="EMBL" id="JAKKOR010000008">
    <property type="protein sequence ID" value="MCF8589134.1"/>
    <property type="molecule type" value="Genomic_DNA"/>
</dbReference>